<protein>
    <submittedName>
        <fullName evidence="2">DinB superfamily protein</fullName>
    </submittedName>
</protein>
<evidence type="ECO:0000313" key="3">
    <source>
        <dbReference type="Proteomes" id="UP000199673"/>
    </source>
</evidence>
<gene>
    <name evidence="2" type="ORF">SAMN04489724_4237</name>
</gene>
<dbReference type="Proteomes" id="UP000199673">
    <property type="component" value="Unassembled WGS sequence"/>
</dbReference>
<dbReference type="InterPro" id="IPR024775">
    <property type="entry name" value="DinB-like"/>
</dbReference>
<keyword evidence="3" id="KW-1185">Reference proteome</keyword>
<proteinExistence type="predicted"/>
<evidence type="ECO:0000313" key="2">
    <source>
        <dbReference type="EMBL" id="SFU13506.1"/>
    </source>
</evidence>
<evidence type="ECO:0000259" key="1">
    <source>
        <dbReference type="Pfam" id="PF12867"/>
    </source>
</evidence>
<dbReference type="SUPFAM" id="SSF109854">
    <property type="entry name" value="DinB/YfiT-like putative metalloenzymes"/>
    <property type="match status" value="1"/>
</dbReference>
<name>A0A1I7DPF0_9BACT</name>
<organism evidence="2 3">
    <name type="scientific">Algoriphagus locisalis</name>
    <dbReference type="NCBI Taxonomy" id="305507"/>
    <lineage>
        <taxon>Bacteria</taxon>
        <taxon>Pseudomonadati</taxon>
        <taxon>Bacteroidota</taxon>
        <taxon>Cytophagia</taxon>
        <taxon>Cytophagales</taxon>
        <taxon>Cyclobacteriaceae</taxon>
        <taxon>Algoriphagus</taxon>
    </lineage>
</organism>
<sequence length="156" mass="18537">MKESQRIQRLYSKQYNGDSWLGVNFVDKLNQITLTQAAHKFSPSTNSIWEILNHLIRWRKLVLEGIPHNTYTSPFHNFFQPITNPSKEEWLKTLDLLRDSEEAWQEYLSNLDESIFDKAFGDKQYNYHELIHGVLHHDIYHLGQISLLARLTREIL</sequence>
<dbReference type="InterPro" id="IPR034660">
    <property type="entry name" value="DinB/YfiT-like"/>
</dbReference>
<feature type="domain" description="DinB-like" evidence="1">
    <location>
        <begin position="29"/>
        <end position="145"/>
    </location>
</feature>
<reference evidence="3" key="1">
    <citation type="submission" date="2016-10" db="EMBL/GenBank/DDBJ databases">
        <authorList>
            <person name="Varghese N."/>
            <person name="Submissions S."/>
        </authorList>
    </citation>
    <scope>NUCLEOTIDE SEQUENCE [LARGE SCALE GENOMIC DNA]</scope>
    <source>
        <strain evidence="3">DSM 23445</strain>
    </source>
</reference>
<dbReference type="EMBL" id="FPBF01000007">
    <property type="protein sequence ID" value="SFU13506.1"/>
    <property type="molecule type" value="Genomic_DNA"/>
</dbReference>
<dbReference type="RefSeq" id="WP_091697050.1">
    <property type="nucleotide sequence ID" value="NZ_FPBF01000007.1"/>
</dbReference>
<dbReference type="OrthoDB" id="9814103at2"/>
<dbReference type="Pfam" id="PF12867">
    <property type="entry name" value="DinB_2"/>
    <property type="match status" value="1"/>
</dbReference>
<dbReference type="Gene3D" id="1.20.120.450">
    <property type="entry name" value="dinb family like domain"/>
    <property type="match status" value="1"/>
</dbReference>
<accession>A0A1I7DPF0</accession>
<dbReference type="STRING" id="305507.SAMN04489724_4237"/>
<dbReference type="AlphaFoldDB" id="A0A1I7DPF0"/>